<dbReference type="InterPro" id="IPR003593">
    <property type="entry name" value="AAA+_ATPase"/>
</dbReference>
<dbReference type="SMART" id="SM00382">
    <property type="entry name" value="AAA"/>
    <property type="match status" value="1"/>
</dbReference>
<dbReference type="Pfam" id="PF03412">
    <property type="entry name" value="Peptidase_C39"/>
    <property type="match status" value="1"/>
</dbReference>
<keyword evidence="13" id="KW-1185">Reference proteome</keyword>
<evidence type="ECO:0000259" key="9">
    <source>
        <dbReference type="PROSITE" id="PS50893"/>
    </source>
</evidence>
<dbReference type="InterPro" id="IPR033838">
    <property type="entry name" value="CvaB_peptidase"/>
</dbReference>
<dbReference type="InterPro" id="IPR005074">
    <property type="entry name" value="Peptidase_C39"/>
</dbReference>
<dbReference type="Pfam" id="PF00005">
    <property type="entry name" value="ABC_tran"/>
    <property type="match status" value="1"/>
</dbReference>
<feature type="region of interest" description="Disordered" evidence="7">
    <location>
        <begin position="470"/>
        <end position="490"/>
    </location>
</feature>
<organism evidence="12 13">
    <name type="scientific">Bombella favorum</name>
    <dbReference type="NCBI Taxonomy" id="2039164"/>
    <lineage>
        <taxon>Bacteria</taxon>
        <taxon>Pseudomonadati</taxon>
        <taxon>Pseudomonadota</taxon>
        <taxon>Alphaproteobacteria</taxon>
        <taxon>Acetobacterales</taxon>
        <taxon>Acetobacteraceae</taxon>
        <taxon>Bombella</taxon>
    </lineage>
</organism>
<dbReference type="PROSITE" id="PS50990">
    <property type="entry name" value="PEPTIDASE_C39"/>
    <property type="match status" value="1"/>
</dbReference>
<gene>
    <name evidence="12" type="ORF">CPA57_07835</name>
</gene>
<dbReference type="InterPro" id="IPR036640">
    <property type="entry name" value="ABC1_TM_sf"/>
</dbReference>
<keyword evidence="3" id="KW-0547">Nucleotide-binding</keyword>
<dbReference type="CDD" id="cd18567">
    <property type="entry name" value="ABC_6TM_CvaB_RaxB_like"/>
    <property type="match status" value="1"/>
</dbReference>
<sequence length="732" mass="80496">MNLHTIHTGFRRKVPVILQTEIAECGLACLAMVLCHYGRLVDLVSIRRETSVSGTGLNLRALMKIASRYGLHCRPVRLELDDLSKLSRPCVLHWDFNHFVVLTKVTDSGIVINDPARGERKVALEEVSRHFTGVALELTPETKFEKKDDRSLLKVRDMFRHIVGLKTVLWTLGGLSLGLEALALINPMLGQVVIDEVLTTGDKSLLWTIAAGMLILVVIQGVISTFRTWLVMIFSTRISLQWNVSLFTHLLSLPQDFFAKRGAGDIISRFGSLGAIQHTFTTDLVQSVLDGIMAIGMLVMIIIYGKWMAALVAITVLVDLVVRFIQYGPYKEMSEETLVHSAAQQGHFIETLRGIRSIKLMGLQRRRTVVWTNRMIDNINAGLRIQRYDLIFARAQEILIALDKVATLVLGARMVMSGGMSIGMLMAFMSYRDQFCGRVGSLIGVAFKIKNLKVQCDRLSDIALAEAEGSEADSPVSDTAGLTDDDGMENPDVPMLECRNLGYRYGKEDTWVFRHLNLKVYPGKSLAIVGPSGCGKSTLLGLLMGLIQPEEGQIFWKGMELKASNREAYRARIAGVLQDDILFSGSIAENISGFDDEMDLEWVAECARNAQIHEDIQRMPMGLETIVGEMGSTLSGGQRQRLILARALYQAPRILFLDEATSNLDPASEQAVEAVLNELPITRVVVTHRPGTAERADGIFVMGVPAEMMANLSQGGGVSASPVAGAASPSPA</sequence>
<keyword evidence="2 8" id="KW-0812">Transmembrane</keyword>
<keyword evidence="6 8" id="KW-0472">Membrane</keyword>
<evidence type="ECO:0000313" key="13">
    <source>
        <dbReference type="Proteomes" id="UP001516390"/>
    </source>
</evidence>
<evidence type="ECO:0000256" key="6">
    <source>
        <dbReference type="ARBA" id="ARBA00023136"/>
    </source>
</evidence>
<reference evidence="12 13" key="1">
    <citation type="submission" date="2017-09" db="EMBL/GenBank/DDBJ databases">
        <authorList>
            <person name="Jakob F."/>
        </authorList>
    </citation>
    <scope>NUCLEOTIDE SEQUENCE [LARGE SCALE GENOMIC DNA]</scope>
    <source>
        <strain evidence="12 13">TMW 2.1880</strain>
    </source>
</reference>
<comment type="caution">
    <text evidence="12">The sequence shown here is derived from an EMBL/GenBank/DDBJ whole genome shotgun (WGS) entry which is preliminary data.</text>
</comment>
<evidence type="ECO:0000256" key="1">
    <source>
        <dbReference type="ARBA" id="ARBA00004651"/>
    </source>
</evidence>
<dbReference type="PANTHER" id="PTHR24221">
    <property type="entry name" value="ATP-BINDING CASSETTE SUB-FAMILY B"/>
    <property type="match status" value="1"/>
</dbReference>
<dbReference type="PANTHER" id="PTHR24221:SF606">
    <property type="entry name" value="COLICIN V SECRETION-PROCESSING ATP-BINDING PROTEIN"/>
    <property type="match status" value="1"/>
</dbReference>
<dbReference type="InterPro" id="IPR003439">
    <property type="entry name" value="ABC_transporter-like_ATP-bd"/>
</dbReference>
<feature type="domain" description="ABC transporter" evidence="9">
    <location>
        <begin position="496"/>
        <end position="729"/>
    </location>
</feature>
<feature type="transmembrane region" description="Helical" evidence="8">
    <location>
        <begin position="163"/>
        <end position="185"/>
    </location>
</feature>
<dbReference type="SUPFAM" id="SSF90123">
    <property type="entry name" value="ABC transporter transmembrane region"/>
    <property type="match status" value="1"/>
</dbReference>
<feature type="domain" description="Peptidase C39" evidence="11">
    <location>
        <begin position="19"/>
        <end position="138"/>
    </location>
</feature>
<dbReference type="Gene3D" id="1.20.1560.10">
    <property type="entry name" value="ABC transporter type 1, transmembrane domain"/>
    <property type="match status" value="1"/>
</dbReference>
<dbReference type="InterPro" id="IPR027417">
    <property type="entry name" value="P-loop_NTPase"/>
</dbReference>
<dbReference type="InterPro" id="IPR017871">
    <property type="entry name" value="ABC_transporter-like_CS"/>
</dbReference>
<evidence type="ECO:0000259" key="10">
    <source>
        <dbReference type="PROSITE" id="PS50929"/>
    </source>
</evidence>
<dbReference type="Gene3D" id="3.90.70.10">
    <property type="entry name" value="Cysteine proteinases"/>
    <property type="match status" value="1"/>
</dbReference>
<dbReference type="PROSITE" id="PS50893">
    <property type="entry name" value="ABC_TRANSPORTER_2"/>
    <property type="match status" value="1"/>
</dbReference>
<dbReference type="PROSITE" id="PS00211">
    <property type="entry name" value="ABC_TRANSPORTER_1"/>
    <property type="match status" value="1"/>
</dbReference>
<proteinExistence type="predicted"/>
<dbReference type="CDD" id="cd02419">
    <property type="entry name" value="Peptidase_C39C"/>
    <property type="match status" value="1"/>
</dbReference>
<keyword evidence="5 8" id="KW-1133">Transmembrane helix</keyword>
<feature type="transmembrane region" description="Helical" evidence="8">
    <location>
        <begin position="292"/>
        <end position="322"/>
    </location>
</feature>
<dbReference type="RefSeq" id="WP_182082243.1">
    <property type="nucleotide sequence ID" value="NZ_NWUS01000003.1"/>
</dbReference>
<evidence type="ECO:0000313" key="12">
    <source>
        <dbReference type="EMBL" id="MBA5726177.1"/>
    </source>
</evidence>
<dbReference type="InterPro" id="IPR011527">
    <property type="entry name" value="ABC1_TM_dom"/>
</dbReference>
<name>A0ABR5ZPK5_9PROT</name>
<protein>
    <submittedName>
        <fullName evidence="12">ABC transporter</fullName>
    </submittedName>
</protein>
<evidence type="ECO:0000256" key="4">
    <source>
        <dbReference type="ARBA" id="ARBA00022840"/>
    </source>
</evidence>
<dbReference type="PROSITE" id="PS50929">
    <property type="entry name" value="ABC_TM1F"/>
    <property type="match status" value="1"/>
</dbReference>
<comment type="subcellular location">
    <subcellularLocation>
        <location evidence="1">Cell membrane</location>
        <topology evidence="1">Multi-pass membrane protein</topology>
    </subcellularLocation>
</comment>
<feature type="transmembrane region" description="Helical" evidence="8">
    <location>
        <begin position="205"/>
        <end position="223"/>
    </location>
</feature>
<evidence type="ECO:0000256" key="2">
    <source>
        <dbReference type="ARBA" id="ARBA00022692"/>
    </source>
</evidence>
<dbReference type="InterPro" id="IPR039421">
    <property type="entry name" value="Type_1_exporter"/>
</dbReference>
<evidence type="ECO:0000256" key="3">
    <source>
        <dbReference type="ARBA" id="ARBA00022741"/>
    </source>
</evidence>
<evidence type="ECO:0000256" key="5">
    <source>
        <dbReference type="ARBA" id="ARBA00022989"/>
    </source>
</evidence>
<evidence type="ECO:0000256" key="7">
    <source>
        <dbReference type="SAM" id="MobiDB-lite"/>
    </source>
</evidence>
<accession>A0ABR5ZPK5</accession>
<keyword evidence="4" id="KW-0067">ATP-binding</keyword>
<evidence type="ECO:0000259" key="11">
    <source>
        <dbReference type="PROSITE" id="PS50990"/>
    </source>
</evidence>
<dbReference type="EMBL" id="NWUS01000003">
    <property type="protein sequence ID" value="MBA5726177.1"/>
    <property type="molecule type" value="Genomic_DNA"/>
</dbReference>
<dbReference type="Pfam" id="PF00664">
    <property type="entry name" value="ABC_membrane"/>
    <property type="match status" value="1"/>
</dbReference>
<dbReference type="Proteomes" id="UP001516390">
    <property type="component" value="Unassembled WGS sequence"/>
</dbReference>
<dbReference type="Gene3D" id="3.40.50.300">
    <property type="entry name" value="P-loop containing nucleotide triphosphate hydrolases"/>
    <property type="match status" value="1"/>
</dbReference>
<evidence type="ECO:0000256" key="8">
    <source>
        <dbReference type="SAM" id="Phobius"/>
    </source>
</evidence>
<feature type="domain" description="ABC transmembrane type-1" evidence="10">
    <location>
        <begin position="170"/>
        <end position="451"/>
    </location>
</feature>
<dbReference type="SUPFAM" id="SSF52540">
    <property type="entry name" value="P-loop containing nucleoside triphosphate hydrolases"/>
    <property type="match status" value="1"/>
</dbReference>